<evidence type="ECO:0000256" key="2">
    <source>
        <dbReference type="ARBA" id="ARBA00022679"/>
    </source>
</evidence>
<keyword evidence="5" id="KW-0863">Zinc-finger</keyword>
<evidence type="ECO:0000256" key="11">
    <source>
        <dbReference type="SAM" id="Phobius"/>
    </source>
</evidence>
<name>A0ABM1FAJ5_PRICU</name>
<dbReference type="InterPro" id="IPR011016">
    <property type="entry name" value="Znf_RING-CH"/>
</dbReference>
<protein>
    <submittedName>
        <fullName evidence="14">Uncharacterized protein LOC106821257</fullName>
    </submittedName>
</protein>
<dbReference type="PROSITE" id="PS51292">
    <property type="entry name" value="ZF_RING_CH"/>
    <property type="match status" value="1"/>
</dbReference>
<evidence type="ECO:0000256" key="4">
    <source>
        <dbReference type="ARBA" id="ARBA00022723"/>
    </source>
</evidence>
<gene>
    <name evidence="14" type="primary">LOC106821257</name>
</gene>
<proteinExistence type="predicted"/>
<keyword evidence="2" id="KW-0808">Transferase</keyword>
<dbReference type="PANTHER" id="PTHR46065">
    <property type="entry name" value="E3 UBIQUITIN-PROTEIN LIGASE MARCH 2/3 FAMILY MEMBER"/>
    <property type="match status" value="1"/>
</dbReference>
<evidence type="ECO:0000259" key="12">
    <source>
        <dbReference type="PROSITE" id="PS51292"/>
    </source>
</evidence>
<keyword evidence="13" id="KW-1185">Reference proteome</keyword>
<dbReference type="SMART" id="SM00744">
    <property type="entry name" value="RINGv"/>
    <property type="match status" value="1"/>
</dbReference>
<evidence type="ECO:0000256" key="9">
    <source>
        <dbReference type="ARBA" id="ARBA00023136"/>
    </source>
</evidence>
<feature type="region of interest" description="Disordered" evidence="10">
    <location>
        <begin position="163"/>
        <end position="204"/>
    </location>
</feature>
<dbReference type="Proteomes" id="UP000695022">
    <property type="component" value="Unplaced"/>
</dbReference>
<evidence type="ECO:0000256" key="6">
    <source>
        <dbReference type="ARBA" id="ARBA00022786"/>
    </source>
</evidence>
<feature type="region of interest" description="Disordered" evidence="10">
    <location>
        <begin position="242"/>
        <end position="292"/>
    </location>
</feature>
<keyword evidence="6" id="KW-0833">Ubl conjugation pathway</keyword>
<dbReference type="GeneID" id="106821257"/>
<organism evidence="13 14">
    <name type="scientific">Priapulus caudatus</name>
    <name type="common">Priapulid worm</name>
    <dbReference type="NCBI Taxonomy" id="37621"/>
    <lineage>
        <taxon>Eukaryota</taxon>
        <taxon>Metazoa</taxon>
        <taxon>Ecdysozoa</taxon>
        <taxon>Scalidophora</taxon>
        <taxon>Priapulida</taxon>
        <taxon>Priapulimorpha</taxon>
        <taxon>Priapulimorphida</taxon>
        <taxon>Priapulidae</taxon>
        <taxon>Priapulus</taxon>
    </lineage>
</organism>
<feature type="transmembrane region" description="Helical" evidence="11">
    <location>
        <begin position="525"/>
        <end position="549"/>
    </location>
</feature>
<keyword evidence="7" id="KW-0862">Zinc</keyword>
<dbReference type="SUPFAM" id="SSF57850">
    <property type="entry name" value="RING/U-box"/>
    <property type="match status" value="1"/>
</dbReference>
<reference evidence="14" key="1">
    <citation type="submission" date="2025-08" db="UniProtKB">
        <authorList>
            <consortium name="RefSeq"/>
        </authorList>
    </citation>
    <scope>IDENTIFICATION</scope>
</reference>
<evidence type="ECO:0000256" key="7">
    <source>
        <dbReference type="ARBA" id="ARBA00022833"/>
    </source>
</evidence>
<dbReference type="Gene3D" id="3.30.40.10">
    <property type="entry name" value="Zinc/RING finger domain, C3HC4 (zinc finger)"/>
    <property type="match status" value="1"/>
</dbReference>
<keyword evidence="9 11" id="KW-0472">Membrane</keyword>
<keyword evidence="4" id="KW-0479">Metal-binding</keyword>
<feature type="region of interest" description="Disordered" evidence="10">
    <location>
        <begin position="65"/>
        <end position="89"/>
    </location>
</feature>
<dbReference type="PANTHER" id="PTHR46065:SF3">
    <property type="entry name" value="FI20425P1"/>
    <property type="match status" value="1"/>
</dbReference>
<evidence type="ECO:0000256" key="3">
    <source>
        <dbReference type="ARBA" id="ARBA00022692"/>
    </source>
</evidence>
<keyword evidence="8 11" id="KW-1133">Transmembrane helix</keyword>
<dbReference type="InterPro" id="IPR013083">
    <property type="entry name" value="Znf_RING/FYVE/PHD"/>
</dbReference>
<accession>A0ABM1FAJ5</accession>
<sequence>MARVVTLLSSVREFLSVDEGGIISGNNPRRSPNVFTTETSSIALQEEDTYNDGKEIATDNVTELNPTRRTAEESSSGSEMSNVPCARSREQLTARRWVTDESASPNPTSCNNKCLAEFHVKPFAMRGKRRASSLPLKLKSHFQELGGGDEMRRTGLLQETLNEYGSRRHRSRNLGGGGESSEKTCPLWSPSLTSSAPRADSENRGIEVAKAPSFVAWEKCKSENEQVPAAIDVLPCDQLAAAEPSLPEPPKAVSHHGNDFPRSSRLVRQRGVSAGHEQAATPKVNADVESTRTHGEPTLLAVEVDREEEDGRLSSDANDLRRSKLFVPLDEGPAKIVTASNEDNNLLCHLVGDVSLDDGTCIVEVDKPVPVSGTEGDVYGYGSVSRFVLPELWTEREPKRNALLRKYSDAQRKTTRSASFTTTNTDQKCVCFDDNVSRKTSELDWTGMAADDRICRICLDGETGDTLIRPCFCRGTAAWVHRSCLEEWLTISDSYECELCQYLYSIRVEVKPIYKWKRPATNPGVFGPYICLLVGILCFCTPLICYILGYSAVQVKSFLRDAYSMWKVLAMMGFGIITLSLYLVSFAYCIWRFSRLYHMLAECNRHIVLDLPGDVNRSVLSFGNLSLGSSRVQVHPAHNTNEELASVRSETTHLSQSSQSYVGMPEPEQR</sequence>
<evidence type="ECO:0000256" key="1">
    <source>
        <dbReference type="ARBA" id="ARBA00004141"/>
    </source>
</evidence>
<evidence type="ECO:0000313" key="14">
    <source>
        <dbReference type="RefSeq" id="XP_014681466.1"/>
    </source>
</evidence>
<dbReference type="Pfam" id="PF12906">
    <property type="entry name" value="RINGv"/>
    <property type="match status" value="1"/>
</dbReference>
<evidence type="ECO:0000256" key="10">
    <source>
        <dbReference type="SAM" id="MobiDB-lite"/>
    </source>
</evidence>
<evidence type="ECO:0000313" key="13">
    <source>
        <dbReference type="Proteomes" id="UP000695022"/>
    </source>
</evidence>
<feature type="transmembrane region" description="Helical" evidence="11">
    <location>
        <begin position="569"/>
        <end position="591"/>
    </location>
</feature>
<feature type="domain" description="RING-CH-type" evidence="12">
    <location>
        <begin position="447"/>
        <end position="507"/>
    </location>
</feature>
<comment type="subcellular location">
    <subcellularLocation>
        <location evidence="1">Membrane</location>
        <topology evidence="1">Multi-pass membrane protein</topology>
    </subcellularLocation>
</comment>
<keyword evidence="3 11" id="KW-0812">Transmembrane</keyword>
<dbReference type="RefSeq" id="XP_014681466.1">
    <property type="nucleotide sequence ID" value="XM_014825980.1"/>
</dbReference>
<feature type="compositionally biased region" description="Polar residues" evidence="10">
    <location>
        <begin position="65"/>
        <end position="81"/>
    </location>
</feature>
<evidence type="ECO:0000256" key="8">
    <source>
        <dbReference type="ARBA" id="ARBA00022989"/>
    </source>
</evidence>
<evidence type="ECO:0000256" key="5">
    <source>
        <dbReference type="ARBA" id="ARBA00022771"/>
    </source>
</evidence>